<dbReference type="EMBL" id="JAUJLE010000077">
    <property type="protein sequence ID" value="KAK0988925.1"/>
    <property type="molecule type" value="Genomic_DNA"/>
</dbReference>
<evidence type="ECO:0000313" key="5">
    <source>
        <dbReference type="EMBL" id="KAK0325717.1"/>
    </source>
</evidence>
<dbReference type="GO" id="GO:0016592">
    <property type="term" value="C:mediator complex"/>
    <property type="evidence" value="ECO:0007669"/>
    <property type="project" value="InterPro"/>
</dbReference>
<evidence type="ECO:0000256" key="2">
    <source>
        <dbReference type="ARBA" id="ARBA00008186"/>
    </source>
</evidence>
<dbReference type="Proteomes" id="UP001168146">
    <property type="component" value="Unassembled WGS sequence"/>
</dbReference>
<comment type="subcellular location">
    <subcellularLocation>
        <location evidence="1 4">Nucleus</location>
    </subcellularLocation>
</comment>
<dbReference type="EMBL" id="JASUXU010000006">
    <property type="protein sequence ID" value="KAK0325717.1"/>
    <property type="molecule type" value="Genomic_DNA"/>
</dbReference>
<dbReference type="GO" id="GO:0003712">
    <property type="term" value="F:transcription coregulator activity"/>
    <property type="evidence" value="ECO:0007669"/>
    <property type="project" value="InterPro"/>
</dbReference>
<evidence type="ECO:0000256" key="1">
    <source>
        <dbReference type="ARBA" id="ARBA00004123"/>
    </source>
</evidence>
<reference evidence="5" key="1">
    <citation type="submission" date="2021-12" db="EMBL/GenBank/DDBJ databases">
        <title>Black yeast isolated from Biological Soil Crust.</title>
        <authorList>
            <person name="Kurbessoian T."/>
        </authorList>
    </citation>
    <scope>NUCLEOTIDE SEQUENCE</scope>
    <source>
        <strain evidence="5">CCFEE 5208</strain>
    </source>
</reference>
<comment type="similarity">
    <text evidence="2 4">Belongs to the Mediator complex subunit 11 family.</text>
</comment>
<keyword evidence="4" id="KW-0805">Transcription regulation</keyword>
<dbReference type="Gene3D" id="1.10.287.3490">
    <property type="match status" value="1"/>
</dbReference>
<evidence type="ECO:0000256" key="3">
    <source>
        <dbReference type="ARBA" id="ARBA00023242"/>
    </source>
</evidence>
<evidence type="ECO:0000313" key="6">
    <source>
        <dbReference type="EMBL" id="KAK0988925.1"/>
    </source>
</evidence>
<keyword evidence="8" id="KW-1185">Reference proteome</keyword>
<dbReference type="Pfam" id="PF10280">
    <property type="entry name" value="Med11"/>
    <property type="match status" value="1"/>
</dbReference>
<name>A0AAN6JD76_9PEZI</name>
<protein>
    <recommendedName>
        <fullName evidence="4">Mediator of RNA polymerase II transcription subunit 11</fullName>
    </recommendedName>
    <alternativeName>
        <fullName evidence="4">Mediator complex subunit 11</fullName>
    </alternativeName>
</protein>
<evidence type="ECO:0000256" key="4">
    <source>
        <dbReference type="RuleBase" id="RU364147"/>
    </source>
</evidence>
<sequence length="182" mass="19139">MTATQLIAMASQEITPANRIRELNDISTGIAETLRHMGQAINALSPNVQEGGDSMAARKENFDEHSTAAYAGIQAFQAKMRRQAYALEEAGIIAPEALNLSATNTQQQGKGGLAGSRGSAALPVVAAEPDRITNGGLGHLDVGWLNSRGNKVGVEKEAELLHEAKVLLQAEAERKRTAGAVG</sequence>
<comment type="function">
    <text evidence="4">Component of the Mediator complex, a coactivator involved in the regulated transcription of nearly all RNA polymerase II-dependent genes. Mediator functions as a bridge to convey information from gene-specific regulatory proteins to the basal RNA polymerase II transcription machinery. Mediator is recruited to promoters by direct interactions with regulatory proteins and serves as a scaffold for the assembly of a functional pre-initiation complex with RNA polymerase II and the general transcription factors.</text>
</comment>
<reference evidence="6" key="2">
    <citation type="submission" date="2023-06" db="EMBL/GenBank/DDBJ databases">
        <title>Black Yeasts Isolated from many extreme environments.</title>
        <authorList>
            <person name="Coleine C."/>
            <person name="Stajich J.E."/>
            <person name="Selbmann L."/>
        </authorList>
    </citation>
    <scope>NUCLEOTIDE SEQUENCE</scope>
    <source>
        <strain evidence="6">CCFEE 5200</strain>
    </source>
</reference>
<evidence type="ECO:0000313" key="7">
    <source>
        <dbReference type="Proteomes" id="UP001168146"/>
    </source>
</evidence>
<accession>A0AAN6JD76</accession>
<proteinExistence type="inferred from homology"/>
<dbReference type="GO" id="GO:0006357">
    <property type="term" value="P:regulation of transcription by RNA polymerase II"/>
    <property type="evidence" value="ECO:0007669"/>
    <property type="project" value="InterPro"/>
</dbReference>
<organism evidence="5 7">
    <name type="scientific">Friedmanniomyces endolithicus</name>
    <dbReference type="NCBI Taxonomy" id="329885"/>
    <lineage>
        <taxon>Eukaryota</taxon>
        <taxon>Fungi</taxon>
        <taxon>Dikarya</taxon>
        <taxon>Ascomycota</taxon>
        <taxon>Pezizomycotina</taxon>
        <taxon>Dothideomycetes</taxon>
        <taxon>Dothideomycetidae</taxon>
        <taxon>Mycosphaerellales</taxon>
        <taxon>Teratosphaeriaceae</taxon>
        <taxon>Friedmanniomyces</taxon>
    </lineage>
</organism>
<keyword evidence="4" id="KW-0804">Transcription</keyword>
<comment type="subunit">
    <text evidence="4">Component of the Mediator complex.</text>
</comment>
<evidence type="ECO:0000313" key="8">
    <source>
        <dbReference type="Proteomes" id="UP001175353"/>
    </source>
</evidence>
<dbReference type="AlphaFoldDB" id="A0AAN6JD76"/>
<keyword evidence="3 4" id="KW-0539">Nucleus</keyword>
<comment type="caution">
    <text evidence="5">The sequence shown here is derived from an EMBL/GenBank/DDBJ whole genome shotgun (WGS) entry which is preliminary data.</text>
</comment>
<dbReference type="Proteomes" id="UP001175353">
    <property type="component" value="Unassembled WGS sequence"/>
</dbReference>
<dbReference type="InterPro" id="IPR019404">
    <property type="entry name" value="Mediator_Med11"/>
</dbReference>
<gene>
    <name evidence="4" type="primary">MED11</name>
    <name evidence="5" type="ORF">LTR82_003254</name>
    <name evidence="6" type="ORF">LTR91_009447</name>
</gene>
<keyword evidence="4" id="KW-0010">Activator</keyword>